<dbReference type="EMBL" id="MGFH01000123">
    <property type="protein sequence ID" value="OGM05147.1"/>
    <property type="molecule type" value="Genomic_DNA"/>
</dbReference>
<proteinExistence type="predicted"/>
<organism evidence="2 3">
    <name type="scientific">Candidatus Wallbacteria bacterium GWC2_49_35</name>
    <dbReference type="NCBI Taxonomy" id="1817813"/>
    <lineage>
        <taxon>Bacteria</taxon>
        <taxon>Candidatus Walliibacteriota</taxon>
    </lineage>
</organism>
<dbReference type="SUPFAM" id="SSF48452">
    <property type="entry name" value="TPR-like"/>
    <property type="match status" value="1"/>
</dbReference>
<comment type="caution">
    <text evidence="2">The sequence shown here is derived from an EMBL/GenBank/DDBJ whole genome shotgun (WGS) entry which is preliminary data.</text>
</comment>
<keyword evidence="1" id="KW-0802">TPR repeat</keyword>
<dbReference type="PANTHER" id="PTHR12558:SF13">
    <property type="entry name" value="CELL DIVISION CYCLE PROTEIN 27 HOMOLOG"/>
    <property type="match status" value="1"/>
</dbReference>
<feature type="repeat" description="TPR" evidence="1">
    <location>
        <begin position="78"/>
        <end position="111"/>
    </location>
</feature>
<reference evidence="2 3" key="1">
    <citation type="journal article" date="2016" name="Nat. Commun.">
        <title>Thousands of microbial genomes shed light on interconnected biogeochemical processes in an aquifer system.</title>
        <authorList>
            <person name="Anantharaman K."/>
            <person name="Brown C.T."/>
            <person name="Hug L.A."/>
            <person name="Sharon I."/>
            <person name="Castelle C.J."/>
            <person name="Probst A.J."/>
            <person name="Thomas B.C."/>
            <person name="Singh A."/>
            <person name="Wilkins M.J."/>
            <person name="Karaoz U."/>
            <person name="Brodie E.L."/>
            <person name="Williams K.H."/>
            <person name="Hubbard S.S."/>
            <person name="Banfield J.F."/>
        </authorList>
    </citation>
    <scope>NUCLEOTIDE SEQUENCE [LARGE SCALE GENOMIC DNA]</scope>
</reference>
<dbReference type="PROSITE" id="PS50293">
    <property type="entry name" value="TPR_REGION"/>
    <property type="match status" value="1"/>
</dbReference>
<dbReference type="Gene3D" id="1.25.40.10">
    <property type="entry name" value="Tetratricopeptide repeat domain"/>
    <property type="match status" value="2"/>
</dbReference>
<sequence length="422" mass="48748">MKFMNIRFLKYFLGALPFFYLLFFQTNVDHLSLGDRYLREGKIGFAREEYKKAHSINKTSDHIIRDRLEKLEFMNREDQIHLNAALEFDRNGKFDEASAEYEKALRINPRSLKALEGLMVNLFRAGANEKGLAVIKKLNDLSVENPSTLFHNALYDYRKNNFDRCAATLVKCMKMDKNNAQFKELHAMCTARISEIKEKKNIYAGELFIKGARYLKARDFKMAALSFQDSLMNKVPEETGAVPGEVLDKKIPVIDIYSKVGIYFNLSTAFEMSGKFEEAISALEKINDFKPDIDTVNYKIAENYSRAGNDAEAYKYYSTVNRLNGSFPNIYNKLAFCAKKIGDYEQSISFFRRAIEYDPKNPINYYNLAIMYKKSEKYLDSYEVFQKTLGMLSRADNSLKYLINEQLGQLNAKINGVNAKKQ</sequence>
<dbReference type="PROSITE" id="PS50005">
    <property type="entry name" value="TPR"/>
    <property type="match status" value="3"/>
</dbReference>
<dbReference type="Pfam" id="PF13181">
    <property type="entry name" value="TPR_8"/>
    <property type="match status" value="3"/>
</dbReference>
<gene>
    <name evidence="2" type="ORF">A2008_06385</name>
</gene>
<evidence type="ECO:0000256" key="1">
    <source>
        <dbReference type="PROSITE-ProRule" id="PRU00339"/>
    </source>
</evidence>
<dbReference type="SMART" id="SM00028">
    <property type="entry name" value="TPR"/>
    <property type="match status" value="7"/>
</dbReference>
<feature type="repeat" description="TPR" evidence="1">
    <location>
        <begin position="260"/>
        <end position="293"/>
    </location>
</feature>
<protein>
    <submittedName>
        <fullName evidence="2">Uncharacterized protein</fullName>
    </submittedName>
</protein>
<dbReference type="PANTHER" id="PTHR12558">
    <property type="entry name" value="CELL DIVISION CYCLE 16,23,27"/>
    <property type="match status" value="1"/>
</dbReference>
<dbReference type="AlphaFoldDB" id="A0A1F7WRC9"/>
<name>A0A1F7WRC9_9BACT</name>
<dbReference type="InterPro" id="IPR011990">
    <property type="entry name" value="TPR-like_helical_dom_sf"/>
</dbReference>
<dbReference type="Proteomes" id="UP000178735">
    <property type="component" value="Unassembled WGS sequence"/>
</dbReference>
<feature type="repeat" description="TPR" evidence="1">
    <location>
        <begin position="328"/>
        <end position="361"/>
    </location>
</feature>
<evidence type="ECO:0000313" key="3">
    <source>
        <dbReference type="Proteomes" id="UP000178735"/>
    </source>
</evidence>
<dbReference type="InterPro" id="IPR019734">
    <property type="entry name" value="TPR_rpt"/>
</dbReference>
<evidence type="ECO:0000313" key="2">
    <source>
        <dbReference type="EMBL" id="OGM05147.1"/>
    </source>
</evidence>
<accession>A0A1F7WRC9</accession>
<dbReference type="STRING" id="1817813.A2008_06385"/>